<feature type="domain" description="MacB-like periplasmic core" evidence="8">
    <location>
        <begin position="584"/>
        <end position="750"/>
    </location>
</feature>
<evidence type="ECO:0000256" key="5">
    <source>
        <dbReference type="ARBA" id="ARBA00023136"/>
    </source>
</evidence>
<evidence type="ECO:0000259" key="7">
    <source>
        <dbReference type="Pfam" id="PF02687"/>
    </source>
</evidence>
<feature type="transmembrane region" description="Helical" evidence="6">
    <location>
        <begin position="459"/>
        <end position="485"/>
    </location>
</feature>
<feature type="domain" description="ABC3 transporter permease C-terminal" evidence="7">
    <location>
        <begin position="373"/>
        <end position="494"/>
    </location>
</feature>
<proteinExistence type="predicted"/>
<dbReference type="EMBL" id="JACHGF010000001">
    <property type="protein sequence ID" value="MBB5282617.1"/>
    <property type="molecule type" value="Genomic_DNA"/>
</dbReference>
<protein>
    <submittedName>
        <fullName evidence="9">ABC-type antimicrobial peptide transport system permease subunit</fullName>
    </submittedName>
</protein>
<comment type="subcellular location">
    <subcellularLocation>
        <location evidence="1">Cell membrane</location>
        <topology evidence="1">Multi-pass membrane protein</topology>
    </subcellularLocation>
</comment>
<feature type="domain" description="MacB-like periplasmic core" evidence="8">
    <location>
        <begin position="97"/>
        <end position="319"/>
    </location>
</feature>
<sequence length="910" mass="101479">MKEQPQPPAWAQRFVAWYCKPSLVEDLLGDLNEYFERNVQALGPRRAKLIYIIDALKFFRIYTVRKPTLANLFINRIMLGSYIKTSGRNVMRNKLFSSINIVGLAISMSVGLLLIAFLLDLRSYDRFNQQGERIYRITNVATFKGEQGSGKYASTSLKTGRLIREKVTGVEEVAILRNDFSQDAQVGDRALPLKGFWAEPSVFRIFTFPMLEGNPETALRDPYSIVLTETAARKLFGHESALGRAIKLDTLDYQVTGIMKDLPFFSHIQFEALVSLSTAEQLNRHDQNFEKWTSMFSNSVYLLLPPTADLPAIQSQLDALAREENRAEENTKIQLELLPLYDIVVGENLHSGSMSGSVGPHVPPLVLWLLGGLALVVILSACFNYTNLSIARGMRRFKEVGLRKAIGAEKSQVRYQFLVEAILLSLAALFLSFFLFLLLRPQLIHLAPEIQRMVKLDLTPTMVVAFVVFSVAVGIMAGLVPALFFSNASAIQALKNESARNRTGGPAVPRASWSVQGLRYLTLRATAPTQRLGRRALAVIQYTFTLIFITTTAIGYVQYKNILAFDLGFNTENILNIPMQGHKPDALLKELSEIPEVTGLSRSLIITSVGNAWGGYMKYQDSQDSALVMTNHVDENYLPLHGYQLLAGGNFVTRPTTADGAREVIVNQQFLKRFNISPRDPQKAIGQEVTFSNFKVHGRRMTIVGVMKDFHYGKVDNLIGPVAFMPWTPEDPAIINAKIKSTDLPATLAKIESTWKKIDQVHPFEAEFYDEAIEAAYREFSVLIKIIGFLSFLAISIASMGLFGMVVFTTETRLKEIVIRKVMGASSGSLIYLLSRGFLVLLAVAALIALPVTYLFFENVVLTHFPYHRPVQLVELLFGLLAVVVVAGLIIGSQTLKAARTNPTEVLRGE</sequence>
<dbReference type="InterPro" id="IPR003838">
    <property type="entry name" value="ABC3_permease_C"/>
</dbReference>
<dbReference type="AlphaFoldDB" id="A0A840TLF5"/>
<feature type="transmembrane region" description="Helical" evidence="6">
    <location>
        <begin position="365"/>
        <end position="386"/>
    </location>
</feature>
<keyword evidence="3 6" id="KW-0812">Transmembrane</keyword>
<dbReference type="PANTHER" id="PTHR30572">
    <property type="entry name" value="MEMBRANE COMPONENT OF TRANSPORTER-RELATED"/>
    <property type="match status" value="1"/>
</dbReference>
<name>A0A840TLF5_9BACT</name>
<dbReference type="Pfam" id="PF02687">
    <property type="entry name" value="FtsX"/>
    <property type="match status" value="2"/>
</dbReference>
<feature type="domain" description="ABC3 transporter permease C-terminal" evidence="7">
    <location>
        <begin position="789"/>
        <end position="903"/>
    </location>
</feature>
<evidence type="ECO:0000313" key="9">
    <source>
        <dbReference type="EMBL" id="MBB5282617.1"/>
    </source>
</evidence>
<dbReference type="PANTHER" id="PTHR30572:SF18">
    <property type="entry name" value="ABC-TYPE MACROLIDE FAMILY EXPORT SYSTEM PERMEASE COMPONENT 2"/>
    <property type="match status" value="1"/>
</dbReference>
<evidence type="ECO:0000256" key="6">
    <source>
        <dbReference type="SAM" id="Phobius"/>
    </source>
</evidence>
<evidence type="ECO:0000313" key="10">
    <source>
        <dbReference type="Proteomes" id="UP000557307"/>
    </source>
</evidence>
<evidence type="ECO:0000256" key="3">
    <source>
        <dbReference type="ARBA" id="ARBA00022692"/>
    </source>
</evidence>
<feature type="transmembrane region" description="Helical" evidence="6">
    <location>
        <begin position="536"/>
        <end position="557"/>
    </location>
</feature>
<evidence type="ECO:0000256" key="2">
    <source>
        <dbReference type="ARBA" id="ARBA00022475"/>
    </source>
</evidence>
<feature type="transmembrane region" description="Helical" evidence="6">
    <location>
        <begin position="417"/>
        <end position="439"/>
    </location>
</feature>
<keyword evidence="2" id="KW-1003">Cell membrane</keyword>
<dbReference type="GO" id="GO:0005886">
    <property type="term" value="C:plasma membrane"/>
    <property type="evidence" value="ECO:0007669"/>
    <property type="project" value="UniProtKB-SubCell"/>
</dbReference>
<dbReference type="InterPro" id="IPR050250">
    <property type="entry name" value="Macrolide_Exporter_MacB"/>
</dbReference>
<dbReference type="GO" id="GO:0022857">
    <property type="term" value="F:transmembrane transporter activity"/>
    <property type="evidence" value="ECO:0007669"/>
    <property type="project" value="TreeGrafter"/>
</dbReference>
<reference evidence="9 10" key="1">
    <citation type="submission" date="2020-08" db="EMBL/GenBank/DDBJ databases">
        <title>Genomic Encyclopedia of Type Strains, Phase IV (KMG-IV): sequencing the most valuable type-strain genomes for metagenomic binning, comparative biology and taxonomic classification.</title>
        <authorList>
            <person name="Goeker M."/>
        </authorList>
    </citation>
    <scope>NUCLEOTIDE SEQUENCE [LARGE SCALE GENOMIC DNA]</scope>
    <source>
        <strain evidence="9 10">DSM 105074</strain>
    </source>
</reference>
<dbReference type="InterPro" id="IPR047699">
    <property type="entry name" value="Permease_put_prefix"/>
</dbReference>
<dbReference type="InterPro" id="IPR025857">
    <property type="entry name" value="MacB_PCD"/>
</dbReference>
<evidence type="ECO:0000256" key="4">
    <source>
        <dbReference type="ARBA" id="ARBA00022989"/>
    </source>
</evidence>
<keyword evidence="4 6" id="KW-1133">Transmembrane helix</keyword>
<feature type="transmembrane region" description="Helical" evidence="6">
    <location>
        <begin position="786"/>
        <end position="809"/>
    </location>
</feature>
<keyword evidence="5 6" id="KW-0472">Membrane</keyword>
<comment type="caution">
    <text evidence="9">The sequence shown here is derived from an EMBL/GenBank/DDBJ whole genome shotgun (WGS) entry which is preliminary data.</text>
</comment>
<evidence type="ECO:0000259" key="8">
    <source>
        <dbReference type="Pfam" id="PF12704"/>
    </source>
</evidence>
<feature type="transmembrane region" description="Helical" evidence="6">
    <location>
        <begin position="830"/>
        <end position="856"/>
    </location>
</feature>
<feature type="transmembrane region" description="Helical" evidence="6">
    <location>
        <begin position="95"/>
        <end position="119"/>
    </location>
</feature>
<organism evidence="9 10">
    <name type="scientific">Rhabdobacter roseus</name>
    <dbReference type="NCBI Taxonomy" id="1655419"/>
    <lineage>
        <taxon>Bacteria</taxon>
        <taxon>Pseudomonadati</taxon>
        <taxon>Bacteroidota</taxon>
        <taxon>Cytophagia</taxon>
        <taxon>Cytophagales</taxon>
        <taxon>Cytophagaceae</taxon>
        <taxon>Rhabdobacter</taxon>
    </lineage>
</organism>
<feature type="transmembrane region" description="Helical" evidence="6">
    <location>
        <begin position="876"/>
        <end position="892"/>
    </location>
</feature>
<gene>
    <name evidence="9" type="ORF">HNQ92_000738</name>
</gene>
<dbReference type="NCBIfam" id="NF038404">
    <property type="entry name" value="perm_prefix_2"/>
    <property type="match status" value="1"/>
</dbReference>
<dbReference type="RefSeq" id="WP_221307363.1">
    <property type="nucleotide sequence ID" value="NZ_JACHGF010000001.1"/>
</dbReference>
<evidence type="ECO:0000256" key="1">
    <source>
        <dbReference type="ARBA" id="ARBA00004651"/>
    </source>
</evidence>
<dbReference type="Pfam" id="PF12704">
    <property type="entry name" value="MacB_PCD"/>
    <property type="match status" value="2"/>
</dbReference>
<keyword evidence="10" id="KW-1185">Reference proteome</keyword>
<accession>A0A840TLF5</accession>
<dbReference type="Proteomes" id="UP000557307">
    <property type="component" value="Unassembled WGS sequence"/>
</dbReference>